<sequence length="80" mass="8651">MYASGVLTVLVIILWELPFDSQSSVLFGGLLLIPGGIDGFTQLIGNRESTNRLRILTGILLGIGVVLFLFGSIEFLIDIN</sequence>
<dbReference type="AlphaFoldDB" id="Q9HQV6"/>
<dbReference type="InterPro" id="IPR019206">
    <property type="entry name" value="DUF2085_TM"/>
</dbReference>
<feature type="transmembrane region" description="Helical" evidence="1">
    <location>
        <begin position="56"/>
        <end position="77"/>
    </location>
</feature>
<dbReference type="EMBL" id="AE004437">
    <property type="protein sequence ID" value="AAG19405.1"/>
    <property type="molecule type" value="Genomic_DNA"/>
</dbReference>
<gene>
    <name evidence="2" type="ordered locus">VNG_0988H</name>
</gene>
<keyword evidence="1" id="KW-0812">Transmembrane</keyword>
<dbReference type="Proteomes" id="UP000000554">
    <property type="component" value="Chromosome"/>
</dbReference>
<proteinExistence type="predicted"/>
<keyword evidence="1" id="KW-0472">Membrane</keyword>
<evidence type="ECO:0000256" key="1">
    <source>
        <dbReference type="SAM" id="Phobius"/>
    </source>
</evidence>
<evidence type="ECO:0000313" key="3">
    <source>
        <dbReference type="Proteomes" id="UP000000554"/>
    </source>
</evidence>
<evidence type="ECO:0000313" key="2">
    <source>
        <dbReference type="EMBL" id="AAG19405.1"/>
    </source>
</evidence>
<keyword evidence="1" id="KW-1133">Transmembrane helix</keyword>
<dbReference type="InParanoid" id="Q9HQV6"/>
<dbReference type="Pfam" id="PF09858">
    <property type="entry name" value="DUF2085"/>
    <property type="match status" value="1"/>
</dbReference>
<dbReference type="HOGENOM" id="CLU_154418_1_0_2"/>
<feature type="transmembrane region" description="Helical" evidence="1">
    <location>
        <begin position="25"/>
        <end position="44"/>
    </location>
</feature>
<evidence type="ECO:0008006" key="4">
    <source>
        <dbReference type="Google" id="ProtNLM"/>
    </source>
</evidence>
<name>Q9HQV6_HALSA</name>
<dbReference type="PIR" id="A84255">
    <property type="entry name" value="A84255"/>
</dbReference>
<dbReference type="PaxDb" id="64091-VNG_0988H"/>
<keyword evidence="3" id="KW-1185">Reference proteome</keyword>
<reference evidence="2 3" key="1">
    <citation type="journal article" date="2000" name="Proc. Natl. Acad. Sci. U.S.A.">
        <title>Genome sequence of Halobacterium species NRC-1.</title>
        <authorList>
            <person name="Ng W.V."/>
            <person name="Kennedy S.P."/>
            <person name="Mahairas G.G."/>
            <person name="Berquist B."/>
            <person name="Pan M."/>
            <person name="Shukla H.D."/>
            <person name="Lasky S.R."/>
            <person name="Baliga N.S."/>
            <person name="Thorsson V."/>
            <person name="Sbrogna J."/>
            <person name="Swartzell S."/>
            <person name="Weir D."/>
            <person name="Hall J."/>
            <person name="Dahl T.A."/>
            <person name="Welti R."/>
            <person name="Goo Y.A."/>
            <person name="Leithauser B."/>
            <person name="Keller K."/>
            <person name="Cruz R."/>
            <person name="Danson M.J."/>
            <person name="Hough D.W."/>
            <person name="Maddocks D.G."/>
            <person name="Jablonski P.E."/>
            <person name="Krebs M.P."/>
            <person name="Angevine C.M."/>
            <person name="Dale H."/>
            <person name="Isenbarger T.A."/>
            <person name="Peck R.F."/>
            <person name="Pohlschroder M."/>
            <person name="Spudich J.L."/>
            <person name="Jung K.W."/>
            <person name="Alam M."/>
            <person name="Freitas T."/>
            <person name="Hou S."/>
            <person name="Daniels C.J."/>
            <person name="Dennis P.P."/>
            <person name="Omer A.D."/>
            <person name="Ebhardt H."/>
            <person name="Lowe T.M."/>
            <person name="Liang P."/>
            <person name="Riley M."/>
            <person name="Hood L."/>
            <person name="DasSarma S."/>
        </authorList>
    </citation>
    <scope>NUCLEOTIDE SEQUENCE [LARGE SCALE GENOMIC DNA]</scope>
    <source>
        <strain evidence="3">ATCC 700922 / JCM 11081 / NRC-1</strain>
    </source>
</reference>
<dbReference type="KEGG" id="hal:VNG_0988H"/>
<protein>
    <recommendedName>
        <fullName evidence="4">DUF2085 family protein</fullName>
    </recommendedName>
</protein>
<accession>Q9HQV6</accession>
<organism evidence="2 3">
    <name type="scientific">Halobacterium salinarum (strain ATCC 700922 / JCM 11081 / NRC-1)</name>
    <name type="common">Halobacterium halobium</name>
    <dbReference type="NCBI Taxonomy" id="64091"/>
    <lineage>
        <taxon>Archaea</taxon>
        <taxon>Methanobacteriati</taxon>
        <taxon>Methanobacteriota</taxon>
        <taxon>Stenosarchaea group</taxon>
        <taxon>Halobacteria</taxon>
        <taxon>Halobacteriales</taxon>
        <taxon>Halobacteriaceae</taxon>
        <taxon>Halobacterium</taxon>
        <taxon>Halobacterium salinarum NRC-34001</taxon>
    </lineage>
</organism>